<dbReference type="Gene3D" id="3.30.420.130">
    <property type="entry name" value="Dinitrogenase iron-molybdenum cofactor biosynthesis domain"/>
    <property type="match status" value="1"/>
</dbReference>
<accession>A0ABM7SXU4</accession>
<reference evidence="3" key="1">
    <citation type="submission" date="2021-07" db="EMBL/GenBank/DDBJ databases">
        <title>Complete genome sequencing of a Clostridium isolate.</title>
        <authorList>
            <person name="Ueki A."/>
            <person name="Tonouchi A."/>
        </authorList>
    </citation>
    <scope>NUCLEOTIDE SEQUENCE [LARGE SCALE GENOMIC DNA]</scope>
    <source>
        <strain evidence="3">C5S11</strain>
    </source>
</reference>
<dbReference type="Proteomes" id="UP000824633">
    <property type="component" value="Chromosome"/>
</dbReference>
<name>A0ABM7SXU4_9CLOT</name>
<dbReference type="InterPro" id="IPR036105">
    <property type="entry name" value="DiNase_FeMo-co_biosyn_sf"/>
</dbReference>
<dbReference type="InterPro" id="IPR003731">
    <property type="entry name" value="Di-Nase_FeMo-co_biosynth"/>
</dbReference>
<gene>
    <name evidence="2" type="ORF">psyc5s11_05020</name>
</gene>
<evidence type="ECO:0000313" key="3">
    <source>
        <dbReference type="Proteomes" id="UP000824633"/>
    </source>
</evidence>
<proteinExistence type="predicted"/>
<dbReference type="SUPFAM" id="SSF53146">
    <property type="entry name" value="Nitrogenase accessory factor-like"/>
    <property type="match status" value="1"/>
</dbReference>
<keyword evidence="3" id="KW-1185">Reference proteome</keyword>
<evidence type="ECO:0000313" key="2">
    <source>
        <dbReference type="EMBL" id="BCZ44435.1"/>
    </source>
</evidence>
<evidence type="ECO:0000259" key="1">
    <source>
        <dbReference type="Pfam" id="PF02579"/>
    </source>
</evidence>
<sequence>MKNGLYLLIVNMEDFSITAIKNDNLFQSSSGEKLGNEVLKHDCEALITGKIKPLAFNILADACVTRYFGIGNSVQNTIELMKNRSLKLIRNYDGTEKCDGHHN</sequence>
<dbReference type="EMBL" id="AP024849">
    <property type="protein sequence ID" value="BCZ44435.1"/>
    <property type="molecule type" value="Genomic_DNA"/>
</dbReference>
<dbReference type="Pfam" id="PF02579">
    <property type="entry name" value="Nitro_FeMo-Co"/>
    <property type="match status" value="1"/>
</dbReference>
<feature type="domain" description="Dinitrogenase iron-molybdenum cofactor biosynthesis" evidence="1">
    <location>
        <begin position="6"/>
        <end position="81"/>
    </location>
</feature>
<protein>
    <recommendedName>
        <fullName evidence="1">Dinitrogenase iron-molybdenum cofactor biosynthesis domain-containing protein</fullName>
    </recommendedName>
</protein>
<organism evidence="2 3">
    <name type="scientific">Clostridium gelidum</name>
    <dbReference type="NCBI Taxonomy" id="704125"/>
    <lineage>
        <taxon>Bacteria</taxon>
        <taxon>Bacillati</taxon>
        <taxon>Bacillota</taxon>
        <taxon>Clostridia</taxon>
        <taxon>Eubacteriales</taxon>
        <taxon>Clostridiaceae</taxon>
        <taxon>Clostridium</taxon>
    </lineage>
</organism>